<evidence type="ECO:0000256" key="12">
    <source>
        <dbReference type="ARBA" id="ARBA00022679"/>
    </source>
</evidence>
<evidence type="ECO:0000256" key="7">
    <source>
        <dbReference type="ARBA" id="ARBA00022475"/>
    </source>
</evidence>
<evidence type="ECO:0000256" key="20">
    <source>
        <dbReference type="ARBA" id="ARBA00023251"/>
    </source>
</evidence>
<name>A0A0J9E7Z1_9RHOB</name>
<evidence type="ECO:0000256" key="26">
    <source>
        <dbReference type="SAM" id="Phobius"/>
    </source>
</evidence>
<comment type="similarity">
    <text evidence="4">In the N-terminal section; belongs to the glycosyltransferase 51 family.</text>
</comment>
<evidence type="ECO:0000256" key="10">
    <source>
        <dbReference type="ARBA" id="ARBA00022670"/>
    </source>
</evidence>
<keyword evidence="14" id="KW-0378">Hydrolase</keyword>
<reference evidence="30 31" key="1">
    <citation type="submission" date="2015-06" db="EMBL/GenBank/DDBJ databases">
        <title>Draft genome sequence of an Alphaproteobacteria species associated to the Mediterranean sponge Oscarella lobularis.</title>
        <authorList>
            <person name="Jourda C."/>
            <person name="Santini S."/>
            <person name="Claverie J.-M."/>
        </authorList>
    </citation>
    <scope>NUCLEOTIDE SEQUENCE [LARGE SCALE GENOMIC DNA]</scope>
    <source>
        <strain evidence="30">IGS</strain>
    </source>
</reference>
<proteinExistence type="inferred from homology"/>
<evidence type="ECO:0000259" key="29">
    <source>
        <dbReference type="Pfam" id="PF17092"/>
    </source>
</evidence>
<feature type="domain" description="Glycosyl transferase family 51" evidence="28">
    <location>
        <begin position="60"/>
        <end position="234"/>
    </location>
</feature>
<keyword evidence="13 26" id="KW-0812">Transmembrane</keyword>
<dbReference type="InterPro" id="IPR001460">
    <property type="entry name" value="PCN-bd_Tpept"/>
</dbReference>
<evidence type="ECO:0000313" key="31">
    <source>
        <dbReference type="Proteomes" id="UP000037178"/>
    </source>
</evidence>
<evidence type="ECO:0000256" key="3">
    <source>
        <dbReference type="ARBA" id="ARBA00007090"/>
    </source>
</evidence>
<evidence type="ECO:0000256" key="8">
    <source>
        <dbReference type="ARBA" id="ARBA00022519"/>
    </source>
</evidence>
<dbReference type="InterPro" id="IPR012338">
    <property type="entry name" value="Beta-lactam/transpept-like"/>
</dbReference>
<evidence type="ECO:0000256" key="16">
    <source>
        <dbReference type="ARBA" id="ARBA00022968"/>
    </source>
</evidence>
<sequence>MLRFILNFFGAIFSFATIGAFFAAVLVGGVLWTYSQDLPNTEQLARYAPPTISRIYSGEGRLMDEFARERRLYAPPEEIPDLVKQAFISAEDKNFYTHKGYDPRGMAAAGLEFLRGGRLRGASTITQQVMKNFLLDGSRRAERKVKEIILAARVESTLSKDEILTLYLNEIDLGVRSFGVAAAAQSYFNKTLDELTIAEAAFLAIHPKAPYSYNPASNYDEALNRRNNLVLREMFENGYVTAAEYETARNTPIRTVQMGEVESFKAGLPARDYFTDEIRRQLSQEFGEEEFFNGGLSIRATMDPELQREAAVALQKGLERYDRDLKIWRGTGKTIDPALLDDEAAWRKALAETQVARDIQLNGKWLPAVVRDVAAQSLTLGIEGWQEGDPAPVVPRKDIAWMKGDFFDNFEPGDVVHVRHLTEDSNGAFIRWTLRQVPQVQGGFMAMDVHTGRVLAMQGGFSYQNSVFNRATQAQRQPGSSFKPFVYATALDSGFSPATIVIDAPIEVESNGAIWRPKNASNQFYGPTPLRTGIERSRNLMTVRLAEEIGMDTVAGYAERFGVYENLQPFLANALGAQETTLFKMVAAYAMFANGGERVEPTLVDRVQNRWGETVYRHDQRICEDCQYASLEPGIAPRISSNRERVMNAVTAYQLTSMMQGVVQRGTAAGKVSLDVPVAGKTGTTNDAKDVWFVGFTNNIVAGCYIGYDRPKSLGRGASGGGMCGPVFNQFMTKATAKYGGGKFSVPRGGRFIKIDRFTGARLPNEASGPNVVAEYFRDGEEPLFGIAFDGGFAMGSNLPLFAPGDGGTDQQVLTSDGDVVLIPKKADFGSLSSGGLY</sequence>
<evidence type="ECO:0000256" key="25">
    <source>
        <dbReference type="ARBA" id="ARBA00049902"/>
    </source>
</evidence>
<dbReference type="GO" id="GO:0009252">
    <property type="term" value="P:peptidoglycan biosynthetic process"/>
    <property type="evidence" value="ECO:0007669"/>
    <property type="project" value="UniProtKB-UniPathway"/>
</dbReference>
<dbReference type="EMBL" id="LFTY01000002">
    <property type="protein sequence ID" value="KMW57884.1"/>
    <property type="molecule type" value="Genomic_DNA"/>
</dbReference>
<dbReference type="InterPro" id="IPR050396">
    <property type="entry name" value="Glycosyltr_51/Transpeptidase"/>
</dbReference>
<evidence type="ECO:0000256" key="18">
    <source>
        <dbReference type="ARBA" id="ARBA00022989"/>
    </source>
</evidence>
<comment type="caution">
    <text evidence="30">The sequence shown here is derived from an EMBL/GenBank/DDBJ whole genome shotgun (WGS) entry which is preliminary data.</text>
</comment>
<dbReference type="GO" id="GO:0030288">
    <property type="term" value="C:outer membrane-bounded periplasmic space"/>
    <property type="evidence" value="ECO:0007669"/>
    <property type="project" value="TreeGrafter"/>
</dbReference>
<dbReference type="OrthoDB" id="9766909at2"/>
<dbReference type="Pfam" id="PF00912">
    <property type="entry name" value="Transgly"/>
    <property type="match status" value="1"/>
</dbReference>
<organism evidence="30 31">
    <name type="scientific">Candidatus Rhodobacter oscarellae</name>
    <dbReference type="NCBI Taxonomy" id="1675527"/>
    <lineage>
        <taxon>Bacteria</taxon>
        <taxon>Pseudomonadati</taxon>
        <taxon>Pseudomonadota</taxon>
        <taxon>Alphaproteobacteria</taxon>
        <taxon>Rhodobacterales</taxon>
        <taxon>Rhodobacter group</taxon>
        <taxon>Rhodobacter</taxon>
    </lineage>
</organism>
<dbReference type="InterPro" id="IPR001264">
    <property type="entry name" value="Glyco_trans_51"/>
</dbReference>
<keyword evidence="7" id="KW-1003">Cell membrane</keyword>
<dbReference type="STRING" id="1675527.AIOL_002852"/>
<evidence type="ECO:0000256" key="1">
    <source>
        <dbReference type="ARBA" id="ARBA00004249"/>
    </source>
</evidence>
<dbReference type="PATRIC" id="fig|1675527.3.peg.2986"/>
<keyword evidence="17" id="KW-0573">Peptidoglycan synthesis</keyword>
<dbReference type="Gene3D" id="3.40.710.10">
    <property type="entry name" value="DD-peptidase/beta-lactamase superfamily"/>
    <property type="match status" value="2"/>
</dbReference>
<keyword evidence="31" id="KW-1185">Reference proteome</keyword>
<accession>A0A0J9E7Z1</accession>
<dbReference type="AlphaFoldDB" id="A0A0J9E7Z1"/>
<keyword evidence="10" id="KW-0645">Protease</keyword>
<dbReference type="Pfam" id="PF17092">
    <property type="entry name" value="PCB_OB"/>
    <property type="match status" value="1"/>
</dbReference>
<dbReference type="NCBIfam" id="TIGR02074">
    <property type="entry name" value="PBP_1a_fam"/>
    <property type="match status" value="1"/>
</dbReference>
<evidence type="ECO:0000256" key="23">
    <source>
        <dbReference type="ARBA" id="ARBA00034000"/>
    </source>
</evidence>
<gene>
    <name evidence="30" type="ORF">AIOL_002852</name>
</gene>
<evidence type="ECO:0000259" key="28">
    <source>
        <dbReference type="Pfam" id="PF00912"/>
    </source>
</evidence>
<comment type="pathway">
    <text evidence="2">Cell wall biogenesis; peptidoglycan biosynthesis.</text>
</comment>
<keyword evidence="22" id="KW-0961">Cell wall biogenesis/degradation</keyword>
<evidence type="ECO:0000256" key="6">
    <source>
        <dbReference type="ARBA" id="ARBA00018638"/>
    </source>
</evidence>
<feature type="domain" description="Penicillin-binding protein OB-like" evidence="29">
    <location>
        <begin position="328"/>
        <end position="440"/>
    </location>
</feature>
<dbReference type="GO" id="GO:0008360">
    <property type="term" value="P:regulation of cell shape"/>
    <property type="evidence" value="ECO:0007669"/>
    <property type="project" value="UniProtKB-KW"/>
</dbReference>
<comment type="similarity">
    <text evidence="3">In the C-terminal section; belongs to the transpeptidase family.</text>
</comment>
<dbReference type="UniPathway" id="UPA00219"/>
<dbReference type="GO" id="GO:0008658">
    <property type="term" value="F:penicillin binding"/>
    <property type="evidence" value="ECO:0007669"/>
    <property type="project" value="InterPro"/>
</dbReference>
<evidence type="ECO:0000256" key="17">
    <source>
        <dbReference type="ARBA" id="ARBA00022984"/>
    </source>
</evidence>
<keyword evidence="12" id="KW-0808">Transferase</keyword>
<protein>
    <recommendedName>
        <fullName evidence="6">Penicillin-binding protein 1A</fullName>
        <ecNumber evidence="24">2.4.99.28</ecNumber>
        <ecNumber evidence="5">3.4.16.4</ecNumber>
    </recommendedName>
</protein>
<keyword evidence="20" id="KW-0046">Antibiotic resistance</keyword>
<keyword evidence="19 26" id="KW-0472">Membrane</keyword>
<evidence type="ECO:0000256" key="5">
    <source>
        <dbReference type="ARBA" id="ARBA00012448"/>
    </source>
</evidence>
<dbReference type="InterPro" id="IPR031376">
    <property type="entry name" value="PCB_OB"/>
</dbReference>
<dbReference type="Proteomes" id="UP000037178">
    <property type="component" value="Unassembled WGS sequence"/>
</dbReference>
<dbReference type="GO" id="GO:0046677">
    <property type="term" value="P:response to antibiotic"/>
    <property type="evidence" value="ECO:0007669"/>
    <property type="project" value="UniProtKB-KW"/>
</dbReference>
<dbReference type="InterPro" id="IPR036950">
    <property type="entry name" value="PBP_transglycosylase"/>
</dbReference>
<keyword evidence="21" id="KW-0511">Multifunctional enzyme</keyword>
<keyword evidence="11" id="KW-0328">Glycosyltransferase</keyword>
<dbReference type="GO" id="GO:0009002">
    <property type="term" value="F:serine-type D-Ala-D-Ala carboxypeptidase activity"/>
    <property type="evidence" value="ECO:0007669"/>
    <property type="project" value="UniProtKB-EC"/>
</dbReference>
<dbReference type="SUPFAM" id="SSF56601">
    <property type="entry name" value="beta-lactamase/transpeptidase-like"/>
    <property type="match status" value="1"/>
</dbReference>
<evidence type="ECO:0000256" key="13">
    <source>
        <dbReference type="ARBA" id="ARBA00022692"/>
    </source>
</evidence>
<evidence type="ECO:0000256" key="15">
    <source>
        <dbReference type="ARBA" id="ARBA00022960"/>
    </source>
</evidence>
<keyword evidence="8" id="KW-0997">Cell inner membrane</keyword>
<evidence type="ECO:0000256" key="24">
    <source>
        <dbReference type="ARBA" id="ARBA00044770"/>
    </source>
</evidence>
<dbReference type="GO" id="GO:0005886">
    <property type="term" value="C:plasma membrane"/>
    <property type="evidence" value="ECO:0007669"/>
    <property type="project" value="UniProtKB-SubCell"/>
</dbReference>
<dbReference type="GO" id="GO:0071555">
    <property type="term" value="P:cell wall organization"/>
    <property type="evidence" value="ECO:0007669"/>
    <property type="project" value="UniProtKB-KW"/>
</dbReference>
<feature type="domain" description="Penicillin-binding protein transpeptidase" evidence="27">
    <location>
        <begin position="442"/>
        <end position="732"/>
    </location>
</feature>
<evidence type="ECO:0000256" key="21">
    <source>
        <dbReference type="ARBA" id="ARBA00023268"/>
    </source>
</evidence>
<comment type="catalytic activity">
    <reaction evidence="23">
        <text>Preferential cleavage: (Ac)2-L-Lys-D-Ala-|-D-Ala. Also transpeptidation of peptidyl-alanyl moieties that are N-acyl substituents of D-alanine.</text>
        <dbReference type="EC" id="3.4.16.4"/>
    </reaction>
</comment>
<keyword evidence="9" id="KW-0121">Carboxypeptidase</keyword>
<comment type="catalytic activity">
    <reaction evidence="25">
        <text>[GlcNAc-(1-&gt;4)-Mur2Ac(oyl-L-Ala-gamma-D-Glu-L-Lys-D-Ala-D-Ala)](n)-di-trans,octa-cis-undecaprenyl diphosphate + beta-D-GlcNAc-(1-&gt;4)-Mur2Ac(oyl-L-Ala-gamma-D-Glu-L-Lys-D-Ala-D-Ala)-di-trans,octa-cis-undecaprenyl diphosphate = [GlcNAc-(1-&gt;4)-Mur2Ac(oyl-L-Ala-gamma-D-Glu-L-Lys-D-Ala-D-Ala)](n+1)-di-trans,octa-cis-undecaprenyl diphosphate + di-trans,octa-cis-undecaprenyl diphosphate + H(+)</text>
        <dbReference type="Rhea" id="RHEA:23708"/>
        <dbReference type="Rhea" id="RHEA-COMP:9602"/>
        <dbReference type="Rhea" id="RHEA-COMP:9603"/>
        <dbReference type="ChEBI" id="CHEBI:15378"/>
        <dbReference type="ChEBI" id="CHEBI:58405"/>
        <dbReference type="ChEBI" id="CHEBI:60033"/>
        <dbReference type="ChEBI" id="CHEBI:78435"/>
        <dbReference type="EC" id="2.4.99.28"/>
    </reaction>
</comment>
<feature type="transmembrane region" description="Helical" evidence="26">
    <location>
        <begin position="12"/>
        <end position="34"/>
    </location>
</feature>
<keyword evidence="15" id="KW-0133">Cell shape</keyword>
<dbReference type="PANTHER" id="PTHR32282">
    <property type="entry name" value="BINDING PROTEIN TRANSPEPTIDASE, PUTATIVE-RELATED"/>
    <property type="match status" value="1"/>
</dbReference>
<comment type="subcellular location">
    <subcellularLocation>
        <location evidence="1">Cell inner membrane</location>
        <topology evidence="1">Single-pass type II membrane protein</topology>
    </subcellularLocation>
</comment>
<evidence type="ECO:0000256" key="2">
    <source>
        <dbReference type="ARBA" id="ARBA00004752"/>
    </source>
</evidence>
<dbReference type="InterPro" id="IPR023346">
    <property type="entry name" value="Lysozyme-like_dom_sf"/>
</dbReference>
<keyword evidence="16" id="KW-0735">Signal-anchor</keyword>
<dbReference type="SUPFAM" id="SSF53955">
    <property type="entry name" value="Lysozyme-like"/>
    <property type="match status" value="1"/>
</dbReference>
<evidence type="ECO:0000259" key="27">
    <source>
        <dbReference type="Pfam" id="PF00905"/>
    </source>
</evidence>
<dbReference type="RefSeq" id="WP_049643560.1">
    <property type="nucleotide sequence ID" value="NZ_LFTY01000002.1"/>
</dbReference>
<evidence type="ECO:0000256" key="14">
    <source>
        <dbReference type="ARBA" id="ARBA00022801"/>
    </source>
</evidence>
<evidence type="ECO:0000256" key="11">
    <source>
        <dbReference type="ARBA" id="ARBA00022676"/>
    </source>
</evidence>
<dbReference type="FunFam" id="1.10.3810.10:FF:000001">
    <property type="entry name" value="Penicillin-binding protein 1A"/>
    <property type="match status" value="1"/>
</dbReference>
<keyword evidence="18 26" id="KW-1133">Transmembrane helix</keyword>
<dbReference type="PANTHER" id="PTHR32282:SF27">
    <property type="entry name" value="PENICILLIN-BINDING PROTEIN 1A"/>
    <property type="match status" value="1"/>
</dbReference>
<evidence type="ECO:0000313" key="30">
    <source>
        <dbReference type="EMBL" id="KMW57884.1"/>
    </source>
</evidence>
<dbReference type="GO" id="GO:0008955">
    <property type="term" value="F:peptidoglycan glycosyltransferase activity"/>
    <property type="evidence" value="ECO:0007669"/>
    <property type="project" value="UniProtKB-EC"/>
</dbReference>
<evidence type="ECO:0000256" key="19">
    <source>
        <dbReference type="ARBA" id="ARBA00023136"/>
    </source>
</evidence>
<evidence type="ECO:0000256" key="22">
    <source>
        <dbReference type="ARBA" id="ARBA00023316"/>
    </source>
</evidence>
<dbReference type="Gene3D" id="1.10.3810.10">
    <property type="entry name" value="Biosynthetic peptidoglycan transglycosylase-like"/>
    <property type="match status" value="1"/>
</dbReference>
<dbReference type="Pfam" id="PF00905">
    <property type="entry name" value="Transpeptidase"/>
    <property type="match status" value="1"/>
</dbReference>
<evidence type="ECO:0000256" key="4">
    <source>
        <dbReference type="ARBA" id="ARBA00007739"/>
    </source>
</evidence>
<evidence type="ECO:0000256" key="9">
    <source>
        <dbReference type="ARBA" id="ARBA00022645"/>
    </source>
</evidence>
<dbReference type="EC" id="2.4.99.28" evidence="24"/>
<dbReference type="EC" id="3.4.16.4" evidence="5"/>
<dbReference type="GO" id="GO:0006508">
    <property type="term" value="P:proteolysis"/>
    <property type="evidence" value="ECO:0007669"/>
    <property type="project" value="UniProtKB-KW"/>
</dbReference>